<keyword evidence="3" id="KW-1185">Reference proteome</keyword>
<dbReference type="EMBL" id="WNWR01000041">
    <property type="protein sequence ID" value="KAE9992984.1"/>
    <property type="molecule type" value="Genomic_DNA"/>
</dbReference>
<dbReference type="InterPro" id="IPR008271">
    <property type="entry name" value="Ser/Thr_kinase_AS"/>
</dbReference>
<evidence type="ECO:0000313" key="2">
    <source>
        <dbReference type="EMBL" id="KAE9992984.1"/>
    </source>
</evidence>
<dbReference type="Proteomes" id="UP000490939">
    <property type="component" value="Unassembled WGS sequence"/>
</dbReference>
<dbReference type="PANTHER" id="PTHR24359:SF1">
    <property type="entry name" value="INHIBITOR OF NUCLEAR FACTOR KAPPA-B KINASE EPSILON SUBUNIT HOMOLOG 1-RELATED"/>
    <property type="match status" value="1"/>
</dbReference>
<dbReference type="InterPro" id="IPR011009">
    <property type="entry name" value="Kinase-like_dom_sf"/>
</dbReference>
<dbReference type="SUPFAM" id="SSF56112">
    <property type="entry name" value="Protein kinase-like (PK-like)"/>
    <property type="match status" value="1"/>
</dbReference>
<proteinExistence type="predicted"/>
<dbReference type="PANTHER" id="PTHR24359">
    <property type="entry name" value="SERINE/THREONINE-PROTEIN KINASE SBK1"/>
    <property type="match status" value="1"/>
</dbReference>
<name>A0A8H3VPH6_VENIN</name>
<gene>
    <name evidence="2" type="ORF">EG327_006953</name>
</gene>
<dbReference type="PROSITE" id="PS00108">
    <property type="entry name" value="PROTEIN_KINASE_ST"/>
    <property type="match status" value="1"/>
</dbReference>
<dbReference type="InterPro" id="IPR000719">
    <property type="entry name" value="Prot_kinase_dom"/>
</dbReference>
<evidence type="ECO:0000313" key="3">
    <source>
        <dbReference type="Proteomes" id="UP000490939"/>
    </source>
</evidence>
<comment type="caution">
    <text evidence="2">The sequence shown here is derived from an EMBL/GenBank/DDBJ whole genome shotgun (WGS) entry which is preliminary data.</text>
</comment>
<feature type="domain" description="Protein kinase" evidence="1">
    <location>
        <begin position="5"/>
        <end position="306"/>
    </location>
</feature>
<accession>A0A8H3VPH6</accession>
<dbReference type="GO" id="GO:0004674">
    <property type="term" value="F:protein serine/threonine kinase activity"/>
    <property type="evidence" value="ECO:0007669"/>
    <property type="project" value="TreeGrafter"/>
</dbReference>
<dbReference type="Gene3D" id="1.10.510.10">
    <property type="entry name" value="Transferase(Phosphotransferase) domain 1"/>
    <property type="match status" value="1"/>
</dbReference>
<protein>
    <recommendedName>
        <fullName evidence="1">Protein kinase domain-containing protein</fullName>
    </recommendedName>
</protein>
<dbReference type="AlphaFoldDB" id="A0A8H3VPH6"/>
<evidence type="ECO:0000259" key="1">
    <source>
        <dbReference type="PROSITE" id="PS50011"/>
    </source>
</evidence>
<reference evidence="2 3" key="1">
    <citation type="submission" date="2019-07" db="EMBL/GenBank/DDBJ databases">
        <title>Venturia inaequalis Genome Resource.</title>
        <authorList>
            <person name="Lichtner F.J."/>
        </authorList>
    </citation>
    <scope>NUCLEOTIDE SEQUENCE [LARGE SCALE GENOMIC DNA]</scope>
    <source>
        <strain evidence="2 3">DMI_063113</strain>
    </source>
</reference>
<sequence length="350" mass="40107">MTTNHPLIRHIGGGVEGEITLIQHRTRGVVILKTRKCTRHISNEANVTLSLLQTENIPKTTICQVFSIEGPTNDMIIEWCDGGDLRYIINNLHSKSYSLGKSFLRHVQLHLGSALLFIHCGIHFNLSTGKYKNAPLKNGQPWIRISHRDIKPDNVFLRWTSKADHSTPFPDLVLGDFGNAVTEHAFDSVFQNNTVPIEAPKWKKFCGQNYGPPEYFLLEGGDDHVHRFSILSSFDIWQFGATLYELITRIVLNMVMQNQDRDGDKIGKWIGREEWGEVREEVMDMITEDPMARMTDEVLMRMVPFWRGRREEEFWCGDGVGGRDLEWLRGSSMRVSYDDDDDGDNGVEEL</sequence>
<dbReference type="GO" id="GO:0005524">
    <property type="term" value="F:ATP binding"/>
    <property type="evidence" value="ECO:0007669"/>
    <property type="project" value="InterPro"/>
</dbReference>
<dbReference type="PROSITE" id="PS50011">
    <property type="entry name" value="PROTEIN_KINASE_DOM"/>
    <property type="match status" value="1"/>
</dbReference>
<organism evidence="2 3">
    <name type="scientific">Venturia inaequalis</name>
    <name type="common">Apple scab fungus</name>
    <dbReference type="NCBI Taxonomy" id="5025"/>
    <lineage>
        <taxon>Eukaryota</taxon>
        <taxon>Fungi</taxon>
        <taxon>Dikarya</taxon>
        <taxon>Ascomycota</taxon>
        <taxon>Pezizomycotina</taxon>
        <taxon>Dothideomycetes</taxon>
        <taxon>Pleosporomycetidae</taxon>
        <taxon>Venturiales</taxon>
        <taxon>Venturiaceae</taxon>
        <taxon>Venturia</taxon>
    </lineage>
</organism>
<dbReference type="SMART" id="SM00220">
    <property type="entry name" value="S_TKc"/>
    <property type="match status" value="1"/>
</dbReference>